<feature type="region of interest" description="Disordered" evidence="1">
    <location>
        <begin position="148"/>
        <end position="169"/>
    </location>
</feature>
<gene>
    <name evidence="2" type="ORF">PTTT1_LOCUS18579</name>
</gene>
<dbReference type="Gene3D" id="3.40.50.1240">
    <property type="entry name" value="Phosphoglycerate mutase-like"/>
    <property type="match status" value="1"/>
</dbReference>
<evidence type="ECO:0000256" key="1">
    <source>
        <dbReference type="SAM" id="MobiDB-lite"/>
    </source>
</evidence>
<protein>
    <submittedName>
        <fullName evidence="2">Uncharacterized protein</fullName>
    </submittedName>
</protein>
<organism evidence="2">
    <name type="scientific">Phaeodactylum tricornutum</name>
    <name type="common">Diatom</name>
    <dbReference type="NCBI Taxonomy" id="2850"/>
    <lineage>
        <taxon>Eukaryota</taxon>
        <taxon>Sar</taxon>
        <taxon>Stramenopiles</taxon>
        <taxon>Ochrophyta</taxon>
        <taxon>Bacillariophyta</taxon>
        <taxon>Bacillariophyceae</taxon>
        <taxon>Bacillariophycidae</taxon>
        <taxon>Naviculales</taxon>
        <taxon>Phaeodactylaceae</taxon>
        <taxon>Phaeodactylum</taxon>
    </lineage>
</organism>
<dbReference type="PANTHER" id="PTHR47580">
    <property type="entry name" value="PHOSPHOGLYCERATE MUTASE FAMILY PROTEIN"/>
    <property type="match status" value="1"/>
</dbReference>
<reference evidence="2" key="1">
    <citation type="submission" date="2022-02" db="EMBL/GenBank/DDBJ databases">
        <authorList>
            <person name="Giguere J D."/>
        </authorList>
    </citation>
    <scope>NUCLEOTIDE SEQUENCE</scope>
    <source>
        <strain evidence="2">CCAP 1055/1</strain>
    </source>
</reference>
<dbReference type="SUPFAM" id="SSF53254">
    <property type="entry name" value="Phosphoglycerate mutase-like"/>
    <property type="match status" value="1"/>
</dbReference>
<sequence length="230" mass="25243">MTVALSQPTCPAHAQLVQFPCLRGLANTYSFLRVGTSLLEEQDIWSTNPLFLTNREDALSPRGEAQVVEACRQLDMIQENGGDGRPTIVKYSLAASAIDTANIIGRELKVGRDRLVPEFTYLDPRGIGAWDMTRKSRTEPAVWALDATEAGPQGRGGRPPPHTDGTPHETLEDQYVRLRQLISILETQYSGDTILLVFPDGTGPALLSCMIGGIPLHRVHELEFAPGELR</sequence>
<dbReference type="InterPro" id="IPR029033">
    <property type="entry name" value="His_PPase_superfam"/>
</dbReference>
<proteinExistence type="predicted"/>
<dbReference type="PANTHER" id="PTHR47580:SF1">
    <property type="entry name" value="PHOSPHOGLYCERATE MUTASE FAMILY PROTEIN"/>
    <property type="match status" value="1"/>
</dbReference>
<feature type="non-terminal residue" evidence="2">
    <location>
        <position position="230"/>
    </location>
</feature>
<dbReference type="Proteomes" id="UP000836788">
    <property type="component" value="Chromosome 16"/>
</dbReference>
<evidence type="ECO:0000313" key="2">
    <source>
        <dbReference type="EMBL" id="CAG9282108.1"/>
    </source>
</evidence>
<name>A0A8J9SUD8_PHATR</name>
<dbReference type="AlphaFoldDB" id="A0A8J9SUD8"/>
<accession>A0A8J9SUD8</accession>
<dbReference type="EMBL" id="OU594957">
    <property type="protein sequence ID" value="CAG9282108.1"/>
    <property type="molecule type" value="Genomic_DNA"/>
</dbReference>